<dbReference type="SUPFAM" id="SSF81301">
    <property type="entry name" value="Nucleotidyltransferase"/>
    <property type="match status" value="1"/>
</dbReference>
<dbReference type="STRING" id="145388.A0A0D2MDL1"/>
<keyword evidence="3" id="KW-1185">Reference proteome</keyword>
<dbReference type="Pfam" id="PF02410">
    <property type="entry name" value="RsfS"/>
    <property type="match status" value="1"/>
</dbReference>
<organism evidence="2 3">
    <name type="scientific">Monoraphidium neglectum</name>
    <dbReference type="NCBI Taxonomy" id="145388"/>
    <lineage>
        <taxon>Eukaryota</taxon>
        <taxon>Viridiplantae</taxon>
        <taxon>Chlorophyta</taxon>
        <taxon>core chlorophytes</taxon>
        <taxon>Chlorophyceae</taxon>
        <taxon>CS clade</taxon>
        <taxon>Sphaeropleales</taxon>
        <taxon>Selenastraceae</taxon>
        <taxon>Monoraphidium</taxon>
    </lineage>
</organism>
<dbReference type="GeneID" id="25739556"/>
<protein>
    <submittedName>
        <fullName evidence="2">Protein Iojap</fullName>
    </submittedName>
</protein>
<dbReference type="NCBIfam" id="TIGR00090">
    <property type="entry name" value="rsfS_iojap_ybeB"/>
    <property type="match status" value="1"/>
</dbReference>
<accession>A0A0D2MDL1</accession>
<dbReference type="HAMAP" id="MF_01477">
    <property type="entry name" value="Iojap_RsfS"/>
    <property type="match status" value="1"/>
</dbReference>
<dbReference type="PANTHER" id="PTHR21043:SF2">
    <property type="entry name" value="PROTEIN IOJAP, CHLOROPLASTIC"/>
    <property type="match status" value="1"/>
</dbReference>
<comment type="similarity">
    <text evidence="1">Belongs to the Iojap/RsfS family.</text>
</comment>
<dbReference type="OrthoDB" id="21330at2759"/>
<dbReference type="GO" id="GO:0090071">
    <property type="term" value="P:negative regulation of ribosome biogenesis"/>
    <property type="evidence" value="ECO:0007669"/>
    <property type="project" value="TreeGrafter"/>
</dbReference>
<dbReference type="Gene3D" id="3.30.460.10">
    <property type="entry name" value="Beta Polymerase, domain 2"/>
    <property type="match status" value="1"/>
</dbReference>
<dbReference type="KEGG" id="mng:MNEG_6680"/>
<dbReference type="InterPro" id="IPR043519">
    <property type="entry name" value="NT_sf"/>
</dbReference>
<evidence type="ECO:0000313" key="3">
    <source>
        <dbReference type="Proteomes" id="UP000054498"/>
    </source>
</evidence>
<dbReference type="AlphaFoldDB" id="A0A0D2MDL1"/>
<dbReference type="EMBL" id="KK101329">
    <property type="protein sequence ID" value="KIZ01280.1"/>
    <property type="molecule type" value="Genomic_DNA"/>
</dbReference>
<dbReference type="InterPro" id="IPR004394">
    <property type="entry name" value="Iojap/RsfS/C7orf30"/>
</dbReference>
<dbReference type="Proteomes" id="UP000054498">
    <property type="component" value="Unassembled WGS sequence"/>
</dbReference>
<name>A0A0D2MDL1_9CHLO</name>
<reference evidence="2 3" key="1">
    <citation type="journal article" date="2013" name="BMC Genomics">
        <title>Reconstruction of the lipid metabolism for the microalga Monoraphidium neglectum from its genome sequence reveals characteristics suitable for biofuel production.</title>
        <authorList>
            <person name="Bogen C."/>
            <person name="Al-Dilaimi A."/>
            <person name="Albersmeier A."/>
            <person name="Wichmann J."/>
            <person name="Grundmann M."/>
            <person name="Rupp O."/>
            <person name="Lauersen K.J."/>
            <person name="Blifernez-Klassen O."/>
            <person name="Kalinowski J."/>
            <person name="Goesmann A."/>
            <person name="Mussgnug J.H."/>
            <person name="Kruse O."/>
        </authorList>
    </citation>
    <scope>NUCLEOTIDE SEQUENCE [LARGE SCALE GENOMIC DNA]</scope>
    <source>
        <strain evidence="2 3">SAG 48.87</strain>
    </source>
</reference>
<sequence>MQKSLGRGAARYTSRHTAYTAPAAAWWPAPRTLRAGALAAGSSSLPAAALSGAAPAPRQQQLQRGQQRLSAAAAAAVEGVDDAISEEVEAFAVALAKVADDTKAQDLVVLNVAPLVSWTSYFVMCSVVSKPQLLAVLARMEKAAEEDWGRVKQNSPGSSPWEILDYGDVVAHVFTPDQRDHYDIESFYAAAEEVELPFLEARGAADGGGGGGAAAAAPGGGGWSKEL</sequence>
<evidence type="ECO:0000313" key="2">
    <source>
        <dbReference type="EMBL" id="KIZ01280.1"/>
    </source>
</evidence>
<gene>
    <name evidence="2" type="ORF">MNEG_6680</name>
</gene>
<proteinExistence type="inferred from homology"/>
<dbReference type="RefSeq" id="XP_013900299.1">
    <property type="nucleotide sequence ID" value="XM_014044845.1"/>
</dbReference>
<dbReference type="GO" id="GO:0043023">
    <property type="term" value="F:ribosomal large subunit binding"/>
    <property type="evidence" value="ECO:0007669"/>
    <property type="project" value="TreeGrafter"/>
</dbReference>
<dbReference type="PANTHER" id="PTHR21043">
    <property type="entry name" value="IOJAP SUPERFAMILY ORTHOLOG"/>
    <property type="match status" value="1"/>
</dbReference>
<evidence type="ECO:0000256" key="1">
    <source>
        <dbReference type="ARBA" id="ARBA00010574"/>
    </source>
</evidence>
<dbReference type="GO" id="GO:0017148">
    <property type="term" value="P:negative regulation of translation"/>
    <property type="evidence" value="ECO:0007669"/>
    <property type="project" value="TreeGrafter"/>
</dbReference>